<name>A0A061R681_9CHLO</name>
<feature type="region of interest" description="Disordered" evidence="1">
    <location>
        <begin position="36"/>
        <end position="65"/>
    </location>
</feature>
<accession>A0A061R681</accession>
<feature type="non-terminal residue" evidence="2">
    <location>
        <position position="89"/>
    </location>
</feature>
<organism evidence="2">
    <name type="scientific">Tetraselmis sp. GSL018</name>
    <dbReference type="NCBI Taxonomy" id="582737"/>
    <lineage>
        <taxon>Eukaryota</taxon>
        <taxon>Viridiplantae</taxon>
        <taxon>Chlorophyta</taxon>
        <taxon>core chlorophytes</taxon>
        <taxon>Chlorodendrophyceae</taxon>
        <taxon>Chlorodendrales</taxon>
        <taxon>Chlorodendraceae</taxon>
        <taxon>Tetraselmis</taxon>
    </lineage>
</organism>
<evidence type="ECO:0000313" key="2">
    <source>
        <dbReference type="EMBL" id="JAC67503.1"/>
    </source>
</evidence>
<dbReference type="AlphaFoldDB" id="A0A061R681"/>
<reference evidence="2" key="1">
    <citation type="submission" date="2014-05" db="EMBL/GenBank/DDBJ databases">
        <title>The transcriptome of the halophilic microalga Tetraselmis sp. GSL018 isolated from the Great Salt Lake, Utah.</title>
        <authorList>
            <person name="Jinkerson R.E."/>
            <person name="D'Adamo S."/>
            <person name="Posewitz M.C."/>
        </authorList>
    </citation>
    <scope>NUCLEOTIDE SEQUENCE</scope>
    <source>
        <strain evidence="2">GSL018</strain>
    </source>
</reference>
<feature type="non-terminal residue" evidence="2">
    <location>
        <position position="1"/>
    </location>
</feature>
<gene>
    <name evidence="2" type="ORF">TSPGSL018_10999</name>
</gene>
<evidence type="ECO:0000256" key="1">
    <source>
        <dbReference type="SAM" id="MobiDB-lite"/>
    </source>
</evidence>
<proteinExistence type="predicted"/>
<sequence>TKPRPRSWVNGQMRLPARVFSQWHPLSFVSGMGRETGKQLREMQGQGVGPFPSQSPHNLSHPESLGCPHLLGRKWETQPSPPLPTLFFF</sequence>
<protein>
    <submittedName>
        <fullName evidence="2">Uncharacterized protein</fullName>
    </submittedName>
</protein>
<dbReference type="EMBL" id="GBEZ01018995">
    <property type="protein sequence ID" value="JAC67503.1"/>
    <property type="molecule type" value="Transcribed_RNA"/>
</dbReference>